<comment type="similarity">
    <text evidence="1">Belongs to the Gfa family.</text>
</comment>
<dbReference type="Proteomes" id="UP000245252">
    <property type="component" value="Unassembled WGS sequence"/>
</dbReference>
<dbReference type="Pfam" id="PF04828">
    <property type="entry name" value="GFA"/>
    <property type="match status" value="1"/>
</dbReference>
<comment type="caution">
    <text evidence="7">The sequence shown here is derived from an EMBL/GenBank/DDBJ whole genome shotgun (WGS) entry which is preliminary data.</text>
</comment>
<dbReference type="Gene3D" id="3.90.1590.10">
    <property type="entry name" value="glutathione-dependent formaldehyde- activating enzyme (gfa)"/>
    <property type="match status" value="1"/>
</dbReference>
<gene>
    <name evidence="6" type="ORF">DEM27_24015</name>
    <name evidence="7" type="ORF">DEM27_24855</name>
</gene>
<keyword evidence="8" id="KW-1185">Reference proteome</keyword>
<keyword evidence="4" id="KW-0456">Lyase</keyword>
<dbReference type="AlphaFoldDB" id="A0A2U2DKD2"/>
<dbReference type="EMBL" id="QFBC01000014">
    <property type="protein sequence ID" value="PWE53620.1"/>
    <property type="molecule type" value="Genomic_DNA"/>
</dbReference>
<keyword evidence="3" id="KW-0862">Zinc</keyword>
<reference evidence="7 8" key="1">
    <citation type="submission" date="2018-05" db="EMBL/GenBank/DDBJ databases">
        <title>The draft genome of strain NS-104.</title>
        <authorList>
            <person name="Hang P."/>
            <person name="Jiang J."/>
        </authorList>
    </citation>
    <scope>NUCLEOTIDE SEQUENCE [LARGE SCALE GENOMIC DNA]</scope>
    <source>
        <strain evidence="7 8">NS-104</strain>
    </source>
</reference>
<dbReference type="GO" id="GO:0046872">
    <property type="term" value="F:metal ion binding"/>
    <property type="evidence" value="ECO:0007669"/>
    <property type="project" value="UniProtKB-KW"/>
</dbReference>
<dbReference type="InterPro" id="IPR006913">
    <property type="entry name" value="CENP-V/GFA"/>
</dbReference>
<name>A0A2U2DKD2_9HYPH</name>
<proteinExistence type="inferred from homology"/>
<dbReference type="OrthoDB" id="9807246at2"/>
<dbReference type="InterPro" id="IPR011057">
    <property type="entry name" value="Mss4-like_sf"/>
</dbReference>
<feature type="domain" description="CENP-V/GFA" evidence="5">
    <location>
        <begin position="2"/>
        <end position="104"/>
    </location>
</feature>
<sequence>MRIASCRCGGLVARCEGDPLRVSVCHCLECQRRTGSAFAVQARFRKDLVTLEGSHMRWERIGESGEKATYFFCPTCGSTVFYENEVLPDVVAIPVGAFADPDFPVPQRSIFERRQHQWVQVTGKAIEHHLGDEAEAGCEDRTYT</sequence>
<dbReference type="PANTHER" id="PTHR33337">
    <property type="entry name" value="GFA DOMAIN-CONTAINING PROTEIN"/>
    <property type="match status" value="1"/>
</dbReference>
<dbReference type="PANTHER" id="PTHR33337:SF40">
    <property type="entry name" value="CENP-V_GFA DOMAIN-CONTAINING PROTEIN-RELATED"/>
    <property type="match status" value="1"/>
</dbReference>
<evidence type="ECO:0000313" key="8">
    <source>
        <dbReference type="Proteomes" id="UP000245252"/>
    </source>
</evidence>
<dbReference type="EMBL" id="QFBC01000014">
    <property type="protein sequence ID" value="PWE53767.1"/>
    <property type="molecule type" value="Genomic_DNA"/>
</dbReference>
<dbReference type="PROSITE" id="PS51891">
    <property type="entry name" value="CENP_V_GFA"/>
    <property type="match status" value="1"/>
</dbReference>
<evidence type="ECO:0000256" key="3">
    <source>
        <dbReference type="ARBA" id="ARBA00022833"/>
    </source>
</evidence>
<organism evidence="7 8">
    <name type="scientific">Metarhizobium album</name>
    <dbReference type="NCBI Taxonomy" id="2182425"/>
    <lineage>
        <taxon>Bacteria</taxon>
        <taxon>Pseudomonadati</taxon>
        <taxon>Pseudomonadota</taxon>
        <taxon>Alphaproteobacteria</taxon>
        <taxon>Hyphomicrobiales</taxon>
        <taxon>Rhizobiaceae</taxon>
        <taxon>Metarhizobium</taxon>
    </lineage>
</organism>
<evidence type="ECO:0000313" key="7">
    <source>
        <dbReference type="EMBL" id="PWE53767.1"/>
    </source>
</evidence>
<dbReference type="GO" id="GO:0016846">
    <property type="term" value="F:carbon-sulfur lyase activity"/>
    <property type="evidence" value="ECO:0007669"/>
    <property type="project" value="InterPro"/>
</dbReference>
<protein>
    <submittedName>
        <fullName evidence="7">Aldehyde-activating protein</fullName>
    </submittedName>
</protein>
<accession>A0A2U2DKD2</accession>
<evidence type="ECO:0000256" key="2">
    <source>
        <dbReference type="ARBA" id="ARBA00022723"/>
    </source>
</evidence>
<dbReference type="RefSeq" id="WP_109460788.1">
    <property type="nucleotide sequence ID" value="NZ_QFBC01000014.1"/>
</dbReference>
<evidence type="ECO:0000256" key="1">
    <source>
        <dbReference type="ARBA" id="ARBA00005495"/>
    </source>
</evidence>
<keyword evidence="2" id="KW-0479">Metal-binding</keyword>
<evidence type="ECO:0000313" key="6">
    <source>
        <dbReference type="EMBL" id="PWE53620.1"/>
    </source>
</evidence>
<evidence type="ECO:0000256" key="4">
    <source>
        <dbReference type="ARBA" id="ARBA00023239"/>
    </source>
</evidence>
<dbReference type="SUPFAM" id="SSF51316">
    <property type="entry name" value="Mss4-like"/>
    <property type="match status" value="1"/>
</dbReference>
<evidence type="ECO:0000259" key="5">
    <source>
        <dbReference type="PROSITE" id="PS51891"/>
    </source>
</evidence>